<dbReference type="STRING" id="95161.SAMN05660874_01011"/>
<feature type="transmembrane region" description="Helical" evidence="2">
    <location>
        <begin position="296"/>
        <end position="315"/>
    </location>
</feature>
<feature type="transmembrane region" description="Helical" evidence="2">
    <location>
        <begin position="239"/>
        <end position="257"/>
    </location>
</feature>
<feature type="transmembrane region" description="Helical" evidence="2">
    <location>
        <begin position="60"/>
        <end position="79"/>
    </location>
</feature>
<dbReference type="Proteomes" id="UP000198852">
    <property type="component" value="Unassembled WGS sequence"/>
</dbReference>
<feature type="transmembrane region" description="Helical" evidence="2">
    <location>
        <begin position="269"/>
        <end position="290"/>
    </location>
</feature>
<feature type="transmembrane region" description="Helical" evidence="2">
    <location>
        <begin position="376"/>
        <end position="394"/>
    </location>
</feature>
<evidence type="ECO:0000256" key="1">
    <source>
        <dbReference type="SAM" id="MobiDB-lite"/>
    </source>
</evidence>
<feature type="transmembrane region" description="Helical" evidence="2">
    <location>
        <begin position="571"/>
        <end position="590"/>
    </location>
</feature>
<feature type="transmembrane region" description="Helical" evidence="2">
    <location>
        <begin position="472"/>
        <end position="493"/>
    </location>
</feature>
<dbReference type="AlphaFoldDB" id="A0A1I6PQH8"/>
<proteinExistence type="predicted"/>
<keyword evidence="2" id="KW-1133">Transmembrane helix</keyword>
<accession>A0A1I6PQH8</accession>
<feature type="region of interest" description="Disordered" evidence="1">
    <location>
        <begin position="33"/>
        <end position="52"/>
    </location>
</feature>
<organism evidence="3 4">
    <name type="scientific">Saccharopolyspora flava</name>
    <dbReference type="NCBI Taxonomy" id="95161"/>
    <lineage>
        <taxon>Bacteria</taxon>
        <taxon>Bacillati</taxon>
        <taxon>Actinomycetota</taxon>
        <taxon>Actinomycetes</taxon>
        <taxon>Pseudonocardiales</taxon>
        <taxon>Pseudonocardiaceae</taxon>
        <taxon>Saccharopolyspora</taxon>
    </lineage>
</organism>
<feature type="transmembrane region" description="Helical" evidence="2">
    <location>
        <begin position="539"/>
        <end position="559"/>
    </location>
</feature>
<name>A0A1I6PQH8_9PSEU</name>
<feature type="transmembrane region" description="Helical" evidence="2">
    <location>
        <begin position="164"/>
        <end position="186"/>
    </location>
</feature>
<feature type="transmembrane region" description="Helical" evidence="2">
    <location>
        <begin position="116"/>
        <end position="133"/>
    </location>
</feature>
<keyword evidence="4" id="KW-1185">Reference proteome</keyword>
<feature type="transmembrane region" description="Helical" evidence="2">
    <location>
        <begin position="406"/>
        <end position="429"/>
    </location>
</feature>
<feature type="transmembrane region" description="Helical" evidence="2">
    <location>
        <begin position="435"/>
        <end position="460"/>
    </location>
</feature>
<feature type="compositionally biased region" description="Low complexity" evidence="1">
    <location>
        <begin position="34"/>
        <end position="45"/>
    </location>
</feature>
<reference evidence="4" key="1">
    <citation type="submission" date="2016-10" db="EMBL/GenBank/DDBJ databases">
        <authorList>
            <person name="Varghese N."/>
            <person name="Submissions S."/>
        </authorList>
    </citation>
    <scope>NUCLEOTIDE SEQUENCE [LARGE SCALE GENOMIC DNA]</scope>
    <source>
        <strain evidence="4">DSM 44771</strain>
    </source>
</reference>
<feature type="transmembrane region" description="Helical" evidence="2">
    <location>
        <begin position="91"/>
        <end position="109"/>
    </location>
</feature>
<gene>
    <name evidence="3" type="ORF">SAMN05660874_01011</name>
</gene>
<feature type="transmembrane region" description="Helical" evidence="2">
    <location>
        <begin position="336"/>
        <end position="356"/>
    </location>
</feature>
<keyword evidence="2" id="KW-0472">Membrane</keyword>
<dbReference type="EMBL" id="FOZX01000001">
    <property type="protein sequence ID" value="SFS42446.1"/>
    <property type="molecule type" value="Genomic_DNA"/>
</dbReference>
<feature type="transmembrane region" description="Helical" evidence="2">
    <location>
        <begin position="513"/>
        <end position="532"/>
    </location>
</feature>
<evidence type="ECO:0000313" key="3">
    <source>
        <dbReference type="EMBL" id="SFS42446.1"/>
    </source>
</evidence>
<feature type="transmembrane region" description="Helical" evidence="2">
    <location>
        <begin position="198"/>
        <end position="219"/>
    </location>
</feature>
<evidence type="ECO:0000256" key="2">
    <source>
        <dbReference type="SAM" id="Phobius"/>
    </source>
</evidence>
<sequence length="598" mass="59264">MSGRGDPEVGLRVVSGNGHPVASVWPVTARPDLPSGSSASASAPATNPQPTLGTPARLRAAIGLALLGAALTGLGPLLGLTSPAVPAAYPAWPLLLVLGLIAPVLAAVFARRGRPVVAAALLVGPAAFAPGRLGQDVQFAADAGMAARPELLRATSLLNFEPGLGWWLLAAGHLLVLVAGVLGTWGTRESGAGSHRQGLLAMALCAGVLGAVAVLMAPFSSDDPYLPAETALDGPLPVLIGSALLAVAVPCAAGLLAGSTDAEFARGGLLGVAFSLIAVSVPPLVSVLVLDVITFAWGPLLGLLAAAALLVLAVRAGRGEPAEDVDDLRLPALTRLLTLAGVFALLAGAVAVLAALTPHVAMPYGLRDPSEYPARVLLPAGILLVLVGAGMLLPKLALTLRPVLTVLWAVVPLAAAGSLDAVFTAVQVAGAGAGLGAWAAGLSVLLAAVAAVLAALAGAVERDDVDLTEMAMRRLVLVPSLVALVLGAGAFSLPVLTAPDYSAPGVFTDFGTTSWGLVLALAAVVGATVLAPMCRPGPAAALLCGAALLVAVRALEFPLTAGRLPGAAPGLGLWCAIGCAVVLLGTALAARTTAEPRS</sequence>
<evidence type="ECO:0000313" key="4">
    <source>
        <dbReference type="Proteomes" id="UP000198852"/>
    </source>
</evidence>
<keyword evidence="2" id="KW-0812">Transmembrane</keyword>
<protein>
    <submittedName>
        <fullName evidence="3">Uncharacterized protein</fullName>
    </submittedName>
</protein>